<dbReference type="SMART" id="SM00470">
    <property type="entry name" value="ParB"/>
    <property type="match status" value="1"/>
</dbReference>
<evidence type="ECO:0000256" key="1">
    <source>
        <dbReference type="ARBA" id="ARBA00006295"/>
    </source>
</evidence>
<dbReference type="Pfam" id="PF07506">
    <property type="entry name" value="RepB"/>
    <property type="match status" value="1"/>
</dbReference>
<evidence type="ECO:0000313" key="3">
    <source>
        <dbReference type="EMBL" id="MQY46470.1"/>
    </source>
</evidence>
<proteinExistence type="inferred from homology"/>
<dbReference type="GO" id="GO:0003677">
    <property type="term" value="F:DNA binding"/>
    <property type="evidence" value="ECO:0007669"/>
    <property type="project" value="InterPro"/>
</dbReference>
<accession>A0A6A8AA12</accession>
<keyword evidence="4" id="KW-1185">Reference proteome</keyword>
<dbReference type="SUPFAM" id="SSF109709">
    <property type="entry name" value="KorB DNA-binding domain-like"/>
    <property type="match status" value="1"/>
</dbReference>
<dbReference type="GO" id="GO:0007059">
    <property type="term" value="P:chromosome segregation"/>
    <property type="evidence" value="ECO:0007669"/>
    <property type="project" value="TreeGrafter"/>
</dbReference>
<comment type="similarity">
    <text evidence="1">Belongs to the ParB family.</text>
</comment>
<dbReference type="InterPro" id="IPR050336">
    <property type="entry name" value="Chromosome_partition/occlusion"/>
</dbReference>
<dbReference type="Gene3D" id="3.90.1530.30">
    <property type="match status" value="1"/>
</dbReference>
<dbReference type="EMBL" id="WIXI01000041">
    <property type="protein sequence ID" value="MQY46470.1"/>
    <property type="molecule type" value="Genomic_DNA"/>
</dbReference>
<dbReference type="CDD" id="cd16405">
    <property type="entry name" value="RepB_like_N"/>
    <property type="match status" value="1"/>
</dbReference>
<dbReference type="Proteomes" id="UP000435138">
    <property type="component" value="Unassembled WGS sequence"/>
</dbReference>
<comment type="caution">
    <text evidence="3">The sequence shown here is derived from an EMBL/GenBank/DDBJ whole genome shotgun (WGS) entry which is preliminary data.</text>
</comment>
<dbReference type="RefSeq" id="WP_153353965.1">
    <property type="nucleotide sequence ID" value="NZ_JAYKOO010000006.1"/>
</dbReference>
<dbReference type="InterPro" id="IPR037972">
    <property type="entry name" value="RepB_N"/>
</dbReference>
<gene>
    <name evidence="3" type="primary">repB</name>
    <name evidence="3" type="ORF">GAO09_10475</name>
</gene>
<dbReference type="InterPro" id="IPR004437">
    <property type="entry name" value="ParB/RepB/Spo0J"/>
</dbReference>
<sequence length="326" mass="36015">MARKNFLAGLSDIPDTQEATTPSYPMRGASKTMIRSLDEIAKQADKFLEGEVIVELEPEQIDGSFITDRLEDDDAEFVALVDAIRANGQNTPILVRPHQSEDGRYQVVFGHRRWRAAKSLGLKVRAVVKPMDDQTHVIAQGQENSARANLSFIERAMFARGLEEKGYGREVISTALSANASSLSKMMSVTERIPGQLIRLIGPSPAIGRERWIELSLLVGKSSNSEKVDSVTQKTAFADLPSDERFSTLYEALNKSARPVKKTDLSTSKQTWQPADKAVSAEITNSGKAFSLSMKAKNASRFGDYLSSRLDGLYAEFLENDQKHGE</sequence>
<dbReference type="PANTHER" id="PTHR33375">
    <property type="entry name" value="CHROMOSOME-PARTITIONING PROTEIN PARB-RELATED"/>
    <property type="match status" value="1"/>
</dbReference>
<dbReference type="NCBIfam" id="TIGR03454">
    <property type="entry name" value="partition_RepB"/>
    <property type="match status" value="1"/>
</dbReference>
<dbReference type="Gene3D" id="1.10.10.2830">
    <property type="match status" value="1"/>
</dbReference>
<dbReference type="InterPro" id="IPR017819">
    <property type="entry name" value="Plasmid_partition_RepB"/>
</dbReference>
<name>A0A6A8AA12_9HYPH</name>
<protein>
    <submittedName>
        <fullName evidence="3">Plasmid partitioning protein RepB</fullName>
    </submittedName>
</protein>
<feature type="domain" description="ParB-like N-terminal" evidence="2">
    <location>
        <begin position="54"/>
        <end position="145"/>
    </location>
</feature>
<dbReference type="AlphaFoldDB" id="A0A6A8AA12"/>
<evidence type="ECO:0000259" key="2">
    <source>
        <dbReference type="SMART" id="SM00470"/>
    </source>
</evidence>
<dbReference type="SUPFAM" id="SSF110849">
    <property type="entry name" value="ParB/Sulfiredoxin"/>
    <property type="match status" value="1"/>
</dbReference>
<dbReference type="PANTHER" id="PTHR33375:SF1">
    <property type="entry name" value="CHROMOSOME-PARTITIONING PROTEIN PARB-RELATED"/>
    <property type="match status" value="1"/>
</dbReference>
<dbReference type="Pfam" id="PF02195">
    <property type="entry name" value="ParB_N"/>
    <property type="match status" value="1"/>
</dbReference>
<dbReference type="InterPro" id="IPR036086">
    <property type="entry name" value="ParB/Sulfiredoxin_sf"/>
</dbReference>
<dbReference type="InterPro" id="IPR003115">
    <property type="entry name" value="ParB_N"/>
</dbReference>
<organism evidence="3 4">
    <name type="scientific">Endobacterium cereale</name>
    <dbReference type="NCBI Taxonomy" id="2663029"/>
    <lineage>
        <taxon>Bacteria</taxon>
        <taxon>Pseudomonadati</taxon>
        <taxon>Pseudomonadota</taxon>
        <taxon>Alphaproteobacteria</taxon>
        <taxon>Hyphomicrobiales</taxon>
        <taxon>Rhizobiaceae</taxon>
        <taxon>Endobacterium</taxon>
    </lineage>
</organism>
<dbReference type="NCBIfam" id="TIGR00180">
    <property type="entry name" value="parB_part"/>
    <property type="match status" value="1"/>
</dbReference>
<reference evidence="3 4" key="1">
    <citation type="submission" date="2019-11" db="EMBL/GenBank/DDBJ databases">
        <title>Genome analysis of Rhizobacterium cereale a novel genus and species isolated from maize roots in North Spain.</title>
        <authorList>
            <person name="Menendez E."/>
            <person name="Flores-Felix J.D."/>
            <person name="Ramirez-Bahena M.-H."/>
            <person name="Igual J.M."/>
            <person name="Garcia-Fraile P."/>
            <person name="Peix A."/>
            <person name="Velazquez E."/>
        </authorList>
    </citation>
    <scope>NUCLEOTIDE SEQUENCE [LARGE SCALE GENOMIC DNA]</scope>
    <source>
        <strain evidence="3 4">RZME27</strain>
    </source>
</reference>
<dbReference type="GO" id="GO:0005694">
    <property type="term" value="C:chromosome"/>
    <property type="evidence" value="ECO:0007669"/>
    <property type="project" value="TreeGrafter"/>
</dbReference>
<evidence type="ECO:0000313" key="4">
    <source>
        <dbReference type="Proteomes" id="UP000435138"/>
    </source>
</evidence>
<dbReference type="InterPro" id="IPR011111">
    <property type="entry name" value="Plasmid_RepB"/>
</dbReference>